<evidence type="ECO:0000313" key="1">
    <source>
        <dbReference type="EMBL" id="KAI5661297.1"/>
    </source>
</evidence>
<keyword evidence="2" id="KW-1185">Reference proteome</keyword>
<organism evidence="1 2">
    <name type="scientific">Catharanthus roseus</name>
    <name type="common">Madagascar periwinkle</name>
    <name type="synonym">Vinca rosea</name>
    <dbReference type="NCBI Taxonomy" id="4058"/>
    <lineage>
        <taxon>Eukaryota</taxon>
        <taxon>Viridiplantae</taxon>
        <taxon>Streptophyta</taxon>
        <taxon>Embryophyta</taxon>
        <taxon>Tracheophyta</taxon>
        <taxon>Spermatophyta</taxon>
        <taxon>Magnoliopsida</taxon>
        <taxon>eudicotyledons</taxon>
        <taxon>Gunneridae</taxon>
        <taxon>Pentapetalae</taxon>
        <taxon>asterids</taxon>
        <taxon>lamiids</taxon>
        <taxon>Gentianales</taxon>
        <taxon>Apocynaceae</taxon>
        <taxon>Rauvolfioideae</taxon>
        <taxon>Vinceae</taxon>
        <taxon>Catharanthinae</taxon>
        <taxon>Catharanthus</taxon>
    </lineage>
</organism>
<protein>
    <submittedName>
        <fullName evidence="1">Uncharacterized protein</fullName>
    </submittedName>
</protein>
<sequence>MKIACLGMNSTTVDRKESGSWSNMEFPLEKGHMLWQPWKRALILKNFDSNMNEPPKYAYPYPAQGGYYQGPPVMAPPQYTAAPPPKRERGFLEGCLAALCCCCLLDDCCCDPTLILRKILQDADHLLPIYTGEGEENEETPLPLAADSSKQSTLSQCRASQSHSRNVGNSQEGSRSRGVDRLRAVDTGDSDSRVKFGWQELQEKGPGTKWNLWQTETPLGPKTQSDGAGSSADKIGTGSTTKSCDGKTKNTFEFSPSSSRITLKEVSGQIPILTRLPKPEVKRRNPGILTNQQNRRPLRRLNHAQINDGPQQVVMGQPKSGPIENNPFNPNPTTIWLWKSLKTLPHQIAVAKQRSTPLWCKNSRRQVSKNNHKHSPHTGTGRARKIPKSDFGWRREHTTLPKRPELVFFMKVISWNCRGAGSSPFCRNVHKLIFDYKLDILILLETRVPSNRAVQVSNFGNFEEFVCVEAKGYSGGIWIFWRTRTVNLELLTLNDQVISIGVVPGQKIEWVSTAMYVSPLEKYRKERWNYLGQIGPHIQLPWLLLGDFNQTLKLPGFVLEDLERMSRKFFWGDNDRSRSLHTIAWEVLWKNRADGGLGIKKLHTANQAFLAGLAWNFLGKPEKLWSQAVRSKYRSPLGPKANLPKASQIWRNIVLGRNPLWKPSTAFGFGGMANYITQTTIPPTPSLIRDIICRANNILTNVYLMDDFDGISLNYPDVEEEEEDPNNKHQTLSSSFVVPPRTILKKEGTCRFSILWTDLNMVILTLHKCLLGGTGYYQGPPVMAPPMYAADPPRRRPGFLEACRKRNDERRRTQVIRVPAATSEKIADLRRFEIRLPLSETPIDRSNDLLQIETCNCRQRRIS</sequence>
<reference evidence="2" key="1">
    <citation type="journal article" date="2023" name="Nat. Plants">
        <title>Single-cell RNA sequencing provides a high-resolution roadmap for understanding the multicellular compartmentation of specialized metabolism.</title>
        <authorList>
            <person name="Sun S."/>
            <person name="Shen X."/>
            <person name="Li Y."/>
            <person name="Li Y."/>
            <person name="Wang S."/>
            <person name="Li R."/>
            <person name="Zhang H."/>
            <person name="Shen G."/>
            <person name="Guo B."/>
            <person name="Wei J."/>
            <person name="Xu J."/>
            <person name="St-Pierre B."/>
            <person name="Chen S."/>
            <person name="Sun C."/>
        </authorList>
    </citation>
    <scope>NUCLEOTIDE SEQUENCE [LARGE SCALE GENOMIC DNA]</scope>
</reference>
<dbReference type="EMBL" id="CM044705">
    <property type="protein sequence ID" value="KAI5661297.1"/>
    <property type="molecule type" value="Genomic_DNA"/>
</dbReference>
<name>A0ACC0ALI0_CATRO</name>
<gene>
    <name evidence="1" type="ORF">M9H77_20620</name>
</gene>
<proteinExistence type="predicted"/>
<comment type="caution">
    <text evidence="1">The sequence shown here is derived from an EMBL/GenBank/DDBJ whole genome shotgun (WGS) entry which is preliminary data.</text>
</comment>
<accession>A0ACC0ALI0</accession>
<evidence type="ECO:0000313" key="2">
    <source>
        <dbReference type="Proteomes" id="UP001060085"/>
    </source>
</evidence>
<dbReference type="Proteomes" id="UP001060085">
    <property type="component" value="Linkage Group LG05"/>
</dbReference>